<comment type="caution">
    <text evidence="2">The sequence shown here is derived from an EMBL/GenBank/DDBJ whole genome shotgun (WGS) entry which is preliminary data.</text>
</comment>
<feature type="signal peptide" evidence="1">
    <location>
        <begin position="1"/>
        <end position="22"/>
    </location>
</feature>
<evidence type="ECO:0000313" key="2">
    <source>
        <dbReference type="EMBL" id="KAK4369350.1"/>
    </source>
</evidence>
<reference evidence="2" key="1">
    <citation type="submission" date="2023-12" db="EMBL/GenBank/DDBJ databases">
        <title>Genome assembly of Anisodus tanguticus.</title>
        <authorList>
            <person name="Wang Y.-J."/>
        </authorList>
    </citation>
    <scope>NUCLEOTIDE SEQUENCE</scope>
    <source>
        <strain evidence="2">KB-2021</strain>
        <tissue evidence="2">Leaf</tissue>
    </source>
</reference>
<sequence>MKSLFNFFFFFFLLFTSPIILPFHAIRLPPQAQFSGPSTTKKQQVFQPHQAIAPLARDFESDKRRLSKSWCSTRYG</sequence>
<keyword evidence="3" id="KW-1185">Reference proteome</keyword>
<keyword evidence="1" id="KW-0732">Signal</keyword>
<evidence type="ECO:0000313" key="3">
    <source>
        <dbReference type="Proteomes" id="UP001291623"/>
    </source>
</evidence>
<accession>A0AAE1SGI9</accession>
<dbReference type="EMBL" id="JAVYJV010000006">
    <property type="protein sequence ID" value="KAK4369350.1"/>
    <property type="molecule type" value="Genomic_DNA"/>
</dbReference>
<protein>
    <submittedName>
        <fullName evidence="2">Uncharacterized protein</fullName>
    </submittedName>
</protein>
<gene>
    <name evidence="2" type="ORF">RND71_013142</name>
</gene>
<dbReference type="AlphaFoldDB" id="A0AAE1SGI9"/>
<evidence type="ECO:0000256" key="1">
    <source>
        <dbReference type="SAM" id="SignalP"/>
    </source>
</evidence>
<feature type="chain" id="PRO_5042274829" evidence="1">
    <location>
        <begin position="23"/>
        <end position="76"/>
    </location>
</feature>
<proteinExistence type="predicted"/>
<name>A0AAE1SGI9_9SOLA</name>
<dbReference type="Proteomes" id="UP001291623">
    <property type="component" value="Unassembled WGS sequence"/>
</dbReference>
<organism evidence="2 3">
    <name type="scientific">Anisodus tanguticus</name>
    <dbReference type="NCBI Taxonomy" id="243964"/>
    <lineage>
        <taxon>Eukaryota</taxon>
        <taxon>Viridiplantae</taxon>
        <taxon>Streptophyta</taxon>
        <taxon>Embryophyta</taxon>
        <taxon>Tracheophyta</taxon>
        <taxon>Spermatophyta</taxon>
        <taxon>Magnoliopsida</taxon>
        <taxon>eudicotyledons</taxon>
        <taxon>Gunneridae</taxon>
        <taxon>Pentapetalae</taxon>
        <taxon>asterids</taxon>
        <taxon>lamiids</taxon>
        <taxon>Solanales</taxon>
        <taxon>Solanaceae</taxon>
        <taxon>Solanoideae</taxon>
        <taxon>Hyoscyameae</taxon>
        <taxon>Anisodus</taxon>
    </lineage>
</organism>